<feature type="domain" description="Glutaminase A N-terminal" evidence="4">
    <location>
        <begin position="33"/>
        <end position="301"/>
    </location>
</feature>
<dbReference type="Proteomes" id="UP000230002">
    <property type="component" value="Unassembled WGS sequence"/>
</dbReference>
<sequence>MIRVNGTTYKWLGDDPAGNNTSAKVTNIQITPTRSIFVMTAGPMNVTVTFLSPVEPDDWVKQSIPFSYVSVEAQSLDGNSYSVQMYSDISAEWDSGDRNNPIITWSNASTTKSMYHQIQLQKPAPYTEITNQAQDGTTYYAISTVSTIYIYVLPCVITSQMDFLSVTRNQFQTKGVLTNAGSTAFTTITPYVVSFSTLYPRFITYTTRSRFRTFPVFALAVDLGTIKATDSPVTWSVGFVHDPSILYTTAAGNAQVRRPYYVTQYTRIEDVSLAVQIDAVTSNFLAALARAVALDQKIMGDATRVHSSQYADIVALSTRQTMGALDITVGTDSNGTVVPGDIMVFMRNTGTDRRANPVERIYAAFPMFLYLNASLGGALLSPLLAAQPASLSGQTYAAMDIGSQYPEAQGPSRVPQEGVEQSGNMLILMLAHARISGDGTLLSQYYDTAKRWADYLVGNALESQDQQNQDNGEASQMTNIALKGIIGVRVMAEIAYAVGEDSDATHYADQASSLLDSFLSRATSSDGSHLLGKYNDEQSWSSMYNIFADKMLGLNFVPQSAIDMHTQFLASRLESSGLPIDSDADQIANAAWVLFTSAFVSDSAVRDALIEGVHNHANFNQSAGVFPERYNASNGFPRNGFAGPSLGGLFSHLALTLPNKTISAASVTSVSVSASGRQPPGRTTDLRAVVGGVIGGLAVVAISVVAFFFLRRRCRQHRQRLERAQKSAVVRQVPTRHPTPFTYSQVATVGSTHGLDLAGQLDVAGGNRRKVVPPSSKPVDQRDPSLPAVSALPDIEAQTDLGSRTETAVDLDRNSLSTTEVVELRTEVENLRRVMQQFHAQRLEAPPEYEE</sequence>
<dbReference type="PANTHER" id="PTHR31987">
    <property type="entry name" value="GLUTAMINASE A-RELATED"/>
    <property type="match status" value="1"/>
</dbReference>
<dbReference type="InterPro" id="IPR008928">
    <property type="entry name" value="6-hairpin_glycosidase_sf"/>
</dbReference>
<evidence type="ECO:0000259" key="4">
    <source>
        <dbReference type="Pfam" id="PF17168"/>
    </source>
</evidence>
<feature type="transmembrane region" description="Helical" evidence="2">
    <location>
        <begin position="688"/>
        <end position="710"/>
    </location>
</feature>
<dbReference type="Pfam" id="PF17168">
    <property type="entry name" value="DUF5127"/>
    <property type="match status" value="1"/>
</dbReference>
<gene>
    <name evidence="5" type="ORF">GSI_03291</name>
</gene>
<dbReference type="Gene3D" id="1.50.10.10">
    <property type="match status" value="1"/>
</dbReference>
<evidence type="ECO:0000256" key="2">
    <source>
        <dbReference type="SAM" id="Phobius"/>
    </source>
</evidence>
<keyword evidence="2" id="KW-0812">Transmembrane</keyword>
<proteinExistence type="predicted"/>
<dbReference type="OrthoDB" id="3918848at2759"/>
<keyword evidence="6" id="KW-1185">Reference proteome</keyword>
<comment type="caution">
    <text evidence="5">The sequence shown here is derived from an EMBL/GenBank/DDBJ whole genome shotgun (WGS) entry which is preliminary data.</text>
</comment>
<dbReference type="STRING" id="1077348.A0A2G8SL94"/>
<dbReference type="GO" id="GO:0005975">
    <property type="term" value="P:carbohydrate metabolic process"/>
    <property type="evidence" value="ECO:0007669"/>
    <property type="project" value="InterPro"/>
</dbReference>
<dbReference type="EMBL" id="AYKW01000005">
    <property type="protein sequence ID" value="PIL34513.1"/>
    <property type="molecule type" value="Genomic_DNA"/>
</dbReference>
<dbReference type="InterPro" id="IPR012341">
    <property type="entry name" value="6hp_glycosidase-like_sf"/>
</dbReference>
<feature type="region of interest" description="Disordered" evidence="1">
    <location>
        <begin position="766"/>
        <end position="788"/>
    </location>
</feature>
<evidence type="ECO:0000313" key="6">
    <source>
        <dbReference type="Proteomes" id="UP000230002"/>
    </source>
</evidence>
<dbReference type="SUPFAM" id="SSF48208">
    <property type="entry name" value="Six-hairpin glycosidases"/>
    <property type="match status" value="1"/>
</dbReference>
<feature type="domain" description="Glutaminase A central" evidence="3">
    <location>
        <begin position="307"/>
        <end position="652"/>
    </location>
</feature>
<dbReference type="InterPro" id="IPR052743">
    <property type="entry name" value="Glutaminase_GtaA"/>
</dbReference>
<dbReference type="Pfam" id="PF16335">
    <property type="entry name" value="GtaA_6_Hairpin"/>
    <property type="match status" value="1"/>
</dbReference>
<dbReference type="InterPro" id="IPR032514">
    <property type="entry name" value="GtaA_central"/>
</dbReference>
<evidence type="ECO:0000256" key="1">
    <source>
        <dbReference type="SAM" id="MobiDB-lite"/>
    </source>
</evidence>
<keyword evidence="2" id="KW-0472">Membrane</keyword>
<dbReference type="PANTHER" id="PTHR31987:SF1">
    <property type="entry name" value="GLUTAMINASE A"/>
    <property type="match status" value="1"/>
</dbReference>
<dbReference type="InterPro" id="IPR033433">
    <property type="entry name" value="GtaA_N"/>
</dbReference>
<dbReference type="GO" id="GO:0003824">
    <property type="term" value="F:catalytic activity"/>
    <property type="evidence" value="ECO:0007669"/>
    <property type="project" value="UniProtKB-ARBA"/>
</dbReference>
<reference evidence="5 6" key="1">
    <citation type="journal article" date="2015" name="Sci. Rep.">
        <title>Chromosome-level genome map provides insights into diverse defense mechanisms in the medicinal fungus Ganoderma sinense.</title>
        <authorList>
            <person name="Zhu Y."/>
            <person name="Xu J."/>
            <person name="Sun C."/>
            <person name="Zhou S."/>
            <person name="Xu H."/>
            <person name="Nelson D.R."/>
            <person name="Qian J."/>
            <person name="Song J."/>
            <person name="Luo H."/>
            <person name="Xiang L."/>
            <person name="Li Y."/>
            <person name="Xu Z."/>
            <person name="Ji A."/>
            <person name="Wang L."/>
            <person name="Lu S."/>
            <person name="Hayward A."/>
            <person name="Sun W."/>
            <person name="Li X."/>
            <person name="Schwartz D.C."/>
            <person name="Wang Y."/>
            <person name="Chen S."/>
        </authorList>
    </citation>
    <scope>NUCLEOTIDE SEQUENCE [LARGE SCALE GENOMIC DNA]</scope>
    <source>
        <strain evidence="5 6">ZZ0214-1</strain>
    </source>
</reference>
<dbReference type="AlphaFoldDB" id="A0A2G8SL94"/>
<evidence type="ECO:0000259" key="3">
    <source>
        <dbReference type="Pfam" id="PF16335"/>
    </source>
</evidence>
<keyword evidence="2" id="KW-1133">Transmembrane helix</keyword>
<accession>A0A2G8SL94</accession>
<organism evidence="5 6">
    <name type="scientific">Ganoderma sinense ZZ0214-1</name>
    <dbReference type="NCBI Taxonomy" id="1077348"/>
    <lineage>
        <taxon>Eukaryota</taxon>
        <taxon>Fungi</taxon>
        <taxon>Dikarya</taxon>
        <taxon>Basidiomycota</taxon>
        <taxon>Agaricomycotina</taxon>
        <taxon>Agaricomycetes</taxon>
        <taxon>Polyporales</taxon>
        <taxon>Polyporaceae</taxon>
        <taxon>Ganoderma</taxon>
    </lineage>
</organism>
<name>A0A2G8SL94_9APHY</name>
<evidence type="ECO:0008006" key="7">
    <source>
        <dbReference type="Google" id="ProtNLM"/>
    </source>
</evidence>
<protein>
    <recommendedName>
        <fullName evidence="7">DUF1793-domain-containing protein</fullName>
    </recommendedName>
</protein>
<evidence type="ECO:0000313" key="5">
    <source>
        <dbReference type="EMBL" id="PIL34513.1"/>
    </source>
</evidence>